<evidence type="ECO:0000256" key="1">
    <source>
        <dbReference type="SAM" id="Phobius"/>
    </source>
</evidence>
<feature type="transmembrane region" description="Helical" evidence="1">
    <location>
        <begin position="12"/>
        <end position="30"/>
    </location>
</feature>
<gene>
    <name evidence="2" type="ORF">C440_10723</name>
</gene>
<keyword evidence="1" id="KW-1133">Transmembrane helix</keyword>
<protein>
    <submittedName>
        <fullName evidence="2">Uncharacterized protein</fullName>
    </submittedName>
</protein>
<feature type="transmembrane region" description="Helical" evidence="1">
    <location>
        <begin position="36"/>
        <end position="53"/>
    </location>
</feature>
<dbReference type="OrthoDB" id="287034at2157"/>
<dbReference type="STRING" id="662479.C440_10723"/>
<feature type="transmembrane region" description="Helical" evidence="1">
    <location>
        <begin position="60"/>
        <end position="80"/>
    </location>
</feature>
<organism evidence="2 3">
    <name type="scientific">Haloferax mucosum ATCC BAA-1512</name>
    <dbReference type="NCBI Taxonomy" id="662479"/>
    <lineage>
        <taxon>Archaea</taxon>
        <taxon>Methanobacteriati</taxon>
        <taxon>Methanobacteriota</taxon>
        <taxon>Stenosarchaea group</taxon>
        <taxon>Halobacteria</taxon>
        <taxon>Halobacteriales</taxon>
        <taxon>Haloferacaceae</taxon>
        <taxon>Haloferax</taxon>
    </lineage>
</organism>
<dbReference type="RefSeq" id="WP_008320454.1">
    <property type="nucleotide sequence ID" value="NZ_AOLN01000013.1"/>
</dbReference>
<dbReference type="PATRIC" id="fig|662479.7.peg.2173"/>
<proteinExistence type="predicted"/>
<dbReference type="Proteomes" id="UP000011550">
    <property type="component" value="Unassembled WGS sequence"/>
</dbReference>
<dbReference type="EMBL" id="AOLN01000013">
    <property type="protein sequence ID" value="ELZ94088.1"/>
    <property type="molecule type" value="Genomic_DNA"/>
</dbReference>
<name>M0IE08_9EURY</name>
<dbReference type="AlphaFoldDB" id="M0IE08"/>
<accession>M0IE08</accession>
<reference evidence="2 3" key="1">
    <citation type="journal article" date="2014" name="PLoS Genet.">
        <title>Phylogenetically driven sequencing of extremely halophilic archaea reveals strategies for static and dynamic osmo-response.</title>
        <authorList>
            <person name="Becker E.A."/>
            <person name="Seitzer P.M."/>
            <person name="Tritt A."/>
            <person name="Larsen D."/>
            <person name="Krusor M."/>
            <person name="Yao A.I."/>
            <person name="Wu D."/>
            <person name="Madern D."/>
            <person name="Eisen J.A."/>
            <person name="Darling A.E."/>
            <person name="Facciotti M.T."/>
        </authorList>
    </citation>
    <scope>NUCLEOTIDE SEQUENCE [LARGE SCALE GENOMIC DNA]</scope>
    <source>
        <strain evidence="2 3">ATCC BAA-1512</strain>
    </source>
</reference>
<evidence type="ECO:0000313" key="2">
    <source>
        <dbReference type="EMBL" id="ELZ94088.1"/>
    </source>
</evidence>
<evidence type="ECO:0000313" key="3">
    <source>
        <dbReference type="Proteomes" id="UP000011550"/>
    </source>
</evidence>
<keyword evidence="3" id="KW-1185">Reference proteome</keyword>
<sequence length="86" mass="9530">MQFSTWRWNRILAFFGGVGLLFFAPWTGLSPALPEWTIDVLLSVPFGLCIYGFTEQPRKVIVQVPVGTVLGIGILALYRASGVLLF</sequence>
<keyword evidence="1" id="KW-0812">Transmembrane</keyword>
<comment type="caution">
    <text evidence="2">The sequence shown here is derived from an EMBL/GenBank/DDBJ whole genome shotgun (WGS) entry which is preliminary data.</text>
</comment>
<keyword evidence="1" id="KW-0472">Membrane</keyword>